<dbReference type="STRING" id="1429043.X474_22435"/>
<sequence>MLDLEGLKNNKDLVASIDWDMTPRKAFEEYQLKSVDNWKYHSDSPVCYFYVSTWRGEAKLLLIRRSLKQSEELAEVSPPEDLMRDCISSQEGEDMPRGQLPLTPALKNWLYQELGSRG</sequence>
<proteinExistence type="predicted"/>
<dbReference type="NCBIfam" id="NF045682">
    <property type="entry name" value="DVU0772_fam"/>
    <property type="match status" value="1"/>
</dbReference>
<dbReference type="Proteomes" id="UP000032233">
    <property type="component" value="Unassembled WGS sequence"/>
</dbReference>
<dbReference type="EMBL" id="AZAC01000044">
    <property type="protein sequence ID" value="KIX11837.1"/>
    <property type="molecule type" value="Genomic_DNA"/>
</dbReference>
<dbReference type="InterPro" id="IPR059223">
    <property type="entry name" value="DVU0772-like"/>
</dbReference>
<keyword evidence="2" id="KW-1185">Reference proteome</keyword>
<organism evidence="1 2">
    <name type="scientific">Dethiosulfatarculus sandiegensis</name>
    <dbReference type="NCBI Taxonomy" id="1429043"/>
    <lineage>
        <taxon>Bacteria</taxon>
        <taxon>Pseudomonadati</taxon>
        <taxon>Thermodesulfobacteriota</taxon>
        <taxon>Desulfarculia</taxon>
        <taxon>Desulfarculales</taxon>
        <taxon>Desulfarculaceae</taxon>
        <taxon>Dethiosulfatarculus</taxon>
    </lineage>
</organism>
<evidence type="ECO:0000313" key="2">
    <source>
        <dbReference type="Proteomes" id="UP000032233"/>
    </source>
</evidence>
<dbReference type="OrthoDB" id="5471332at2"/>
<dbReference type="RefSeq" id="WP_044351554.1">
    <property type="nucleotide sequence ID" value="NZ_AZAC01000044.1"/>
</dbReference>
<comment type="caution">
    <text evidence="1">The sequence shown here is derived from an EMBL/GenBank/DDBJ whole genome shotgun (WGS) entry which is preliminary data.</text>
</comment>
<reference evidence="1 2" key="1">
    <citation type="submission" date="2013-11" db="EMBL/GenBank/DDBJ databases">
        <title>Metagenomic analysis of a methanogenic consortium involved in long chain n-alkane degradation.</title>
        <authorList>
            <person name="Davidova I.A."/>
            <person name="Callaghan A.V."/>
            <person name="Wawrik B."/>
            <person name="Pruitt S."/>
            <person name="Marks C."/>
            <person name="Duncan K.E."/>
            <person name="Suflita J.M."/>
        </authorList>
    </citation>
    <scope>NUCLEOTIDE SEQUENCE [LARGE SCALE GENOMIC DNA]</scope>
    <source>
        <strain evidence="1 2">SPR</strain>
    </source>
</reference>
<name>A0A0D2GAC1_9BACT</name>
<accession>A0A0D2GAC1</accession>
<protein>
    <submittedName>
        <fullName evidence="1">Uncharacterized protein</fullName>
    </submittedName>
</protein>
<dbReference type="InParanoid" id="A0A0D2GAC1"/>
<evidence type="ECO:0000313" key="1">
    <source>
        <dbReference type="EMBL" id="KIX11837.1"/>
    </source>
</evidence>
<gene>
    <name evidence="1" type="ORF">X474_22435</name>
</gene>
<dbReference type="AlphaFoldDB" id="A0A0D2GAC1"/>